<evidence type="ECO:0000256" key="13">
    <source>
        <dbReference type="ARBA" id="ARBA00049311"/>
    </source>
</evidence>
<dbReference type="SUPFAM" id="SSF51735">
    <property type="entry name" value="NAD(P)-binding Rossmann-fold domains"/>
    <property type="match status" value="1"/>
</dbReference>
<evidence type="ECO:0000256" key="5">
    <source>
        <dbReference type="ARBA" id="ARBA00022723"/>
    </source>
</evidence>
<reference evidence="19" key="1">
    <citation type="submission" date="2015-12" db="EMBL/GenBank/DDBJ databases">
        <title>Update maize B73 reference genome by single molecule sequencing technologies.</title>
        <authorList>
            <consortium name="Maize Genome Sequencing Project"/>
            <person name="Ware D."/>
        </authorList>
    </citation>
    <scope>NUCLEOTIDE SEQUENCE [LARGE SCALE GENOMIC DNA]</scope>
    <source>
        <tissue evidence="19">Seedling</tissue>
    </source>
</reference>
<comment type="catalytic activity">
    <reaction evidence="10">
        <text>(E)-4-coumaroyl alcohol + NADP(+) = (E)-4-coumaraldehyde + NADPH + H(+)</text>
        <dbReference type="Rhea" id="RHEA:45724"/>
        <dbReference type="ChEBI" id="CHEBI:15378"/>
        <dbReference type="ChEBI" id="CHEBI:28353"/>
        <dbReference type="ChEBI" id="CHEBI:57783"/>
        <dbReference type="ChEBI" id="CHEBI:58349"/>
        <dbReference type="ChEBI" id="CHEBI:64555"/>
        <dbReference type="EC" id="1.1.1.195"/>
    </reaction>
    <physiologicalReaction direction="right-to-left" evidence="10">
        <dbReference type="Rhea" id="RHEA:45726"/>
    </physiologicalReaction>
</comment>
<dbReference type="GO" id="GO:0008270">
    <property type="term" value="F:zinc ion binding"/>
    <property type="evidence" value="ECO:0007669"/>
    <property type="project" value="InterPro"/>
</dbReference>
<dbReference type="ExpressionAtlas" id="A0A1D6DYM1">
    <property type="expression patterns" value="baseline and differential"/>
</dbReference>
<dbReference type="EC" id="1.1.1.195" evidence="4"/>
<dbReference type="PROSITE" id="PS00059">
    <property type="entry name" value="ADH_ZINC"/>
    <property type="match status" value="1"/>
</dbReference>
<feature type="region of interest" description="Disordered" evidence="17">
    <location>
        <begin position="1094"/>
        <end position="1115"/>
    </location>
</feature>
<protein>
    <recommendedName>
        <fullName evidence="15">Probable cinnamyl alcohol dehydrogenase</fullName>
        <ecNumber evidence="4">1.1.1.195</ecNumber>
    </recommendedName>
</protein>
<evidence type="ECO:0000256" key="14">
    <source>
        <dbReference type="ARBA" id="ARBA00049332"/>
    </source>
</evidence>
<dbReference type="InterPro" id="IPR032436">
    <property type="entry name" value="URB1_C"/>
</dbReference>
<evidence type="ECO:0000256" key="9">
    <source>
        <dbReference type="ARBA" id="ARBA00023002"/>
    </source>
</evidence>
<dbReference type="InterPro" id="IPR039844">
    <property type="entry name" value="URB1"/>
</dbReference>
<feature type="region of interest" description="Disordered" evidence="17">
    <location>
        <begin position="1"/>
        <end position="38"/>
    </location>
</feature>
<dbReference type="InterPro" id="IPR011032">
    <property type="entry name" value="GroES-like_sf"/>
</dbReference>
<dbReference type="PANTHER" id="PTHR13500">
    <property type="entry name" value="NUCLEOLAR PRERIBOSOMAL-ASSOCIATED PROTEIN 1"/>
    <property type="match status" value="1"/>
</dbReference>
<evidence type="ECO:0000256" key="6">
    <source>
        <dbReference type="ARBA" id="ARBA00022733"/>
    </source>
</evidence>
<dbReference type="InterPro" id="IPR002328">
    <property type="entry name" value="ADH_Zn_CS"/>
</dbReference>
<dbReference type="Pfam" id="PF00107">
    <property type="entry name" value="ADH_zinc_N"/>
    <property type="match status" value="1"/>
</dbReference>
<comment type="cofactor">
    <cofactor evidence="1 16">
        <name>Zn(2+)</name>
        <dbReference type="ChEBI" id="CHEBI:29105"/>
    </cofactor>
</comment>
<dbReference type="InterPro" id="IPR013149">
    <property type="entry name" value="ADH-like_C"/>
</dbReference>
<evidence type="ECO:0000256" key="4">
    <source>
        <dbReference type="ARBA" id="ARBA00013171"/>
    </source>
</evidence>
<keyword evidence="7 16" id="KW-0862">Zinc</keyword>
<dbReference type="Pfam" id="PF16201">
    <property type="entry name" value="NopRA1"/>
    <property type="match status" value="1"/>
</dbReference>
<evidence type="ECO:0000256" key="2">
    <source>
        <dbReference type="ARBA" id="ARBA00004928"/>
    </source>
</evidence>
<dbReference type="Pfam" id="PF08240">
    <property type="entry name" value="ADH_N"/>
    <property type="match status" value="1"/>
</dbReference>
<evidence type="ECO:0000256" key="1">
    <source>
        <dbReference type="ARBA" id="ARBA00001947"/>
    </source>
</evidence>
<dbReference type="InterPro" id="IPR020843">
    <property type="entry name" value="ER"/>
</dbReference>
<feature type="domain" description="Enoyl reductase (ER)" evidence="18">
    <location>
        <begin position="98"/>
        <end position="425"/>
    </location>
</feature>
<dbReference type="SUPFAM" id="SSF50129">
    <property type="entry name" value="GroES-like"/>
    <property type="match status" value="1"/>
</dbReference>
<dbReference type="Gene3D" id="3.90.180.10">
    <property type="entry name" value="Medium-chain alcohol dehydrogenases, catalytic domain"/>
    <property type="match status" value="1"/>
</dbReference>
<sequence>MEPRPSASQVRRPGLRPAASLLSPPSPMVPHPSSGPRVVQKALPRRQVQLPKHQTQTPPPRFDLLLQLKSVRFCSSFQMAAAAEHGNCDAWAARDPSGVLSPYKFNRRAVQSSDVSLKIIYCGVCYGDVMWIQNKHNDSVYPLVPGHEIAGVVTEVGADVKAFKVGDHAGVGTYVNSCRHCENCNSSLENYCPETVFTYNTTDADGTITKGGYSTHIVVHERYCFKIPDGYPLAQAAPLLCAGITVYTPMARHNMKQPGKSLGVIGLGGLGHMAVKFGKAFGLKVTVFSTSESKREEAINLLGADNFVISSDTQQMEALKNSLHFIVDTASGDHPFDPYLSLLKVGGVMTIVCFPSEIKMHPASLNRGGRTLSGSIVGGTKDIQEMVNFCAENKIYPEIEIIKMDYINEALARLVNRDVKYRFVIDIKNSFDPTKESVTCGAVRRLLQRAPAPPKPPAASYQVSTEARSPHRSNASLLFAVVFLGPPLPYWLFYLFNARDIHWSCDPNCWCSFTCHNPWWFSINSMSDDGMASAAVEPPKREQNFLVKVGMEAWTQSFAVAHKVRLVHILKNLHTSEVKIYSDASKEFIGVLDGESGGEVLQEYVQQSPQLGELLEAWRLHRENPGMAHILLLFAAVLGHPDGKLRRHGSVKKSLDGVARMILEDKEKMGDVYLELNSGEFRRQNAALDLLAAIVRRGGGLASEVAERFDFKIPILPQLAGTMKKKGSRDGRNRRKGADFGSTRRSFIGFAMSFLEVGNPRLLRWVLQQKEVYSGVLRGIGNDDAETVIYVLSTLRDNVLVDESLVPPGLRSVLFGSVTLEQLSLISGNLESGEAADIAHEVLVMVCTDPKNGLMPGSNLRGNEKRLLDLMKKLKATEVVHHKKLLLAIVSNRLSLCSAYMNEFPYNIEPRSSPSWFSAISLAADVIASAKCNSIVQTLSSSSHGLVSVDDEEVQVVLKCMVPNVCSRAMINRGLLHSDDLVKHGSLRLVFESVNLLCYITESINCMVSKGRLKSEFIGSEKVTMKIDGFPVLSCSDATDASLVDEVHQGDEMQVKRWTSLREYIQDEVHGAMPDPQVFLKLLSSTSQKHQSYSQSIQKNNAQLSEPPQKKRRCSPSCEVDDIIIGGIDVEQDKDASEEQGLELKNDRTTTLCEIWSLDKQDPKTKDANVVENVFHSKLLDVLRLYLGVMPSSFDGSYDFFKIIPPNPLDLSMDEQQSLLSFLLEYSGQSRGCLDPERVPESMYKYLQPLVYIMLHSQIKNIRDQAYILVKAAMASSGAFDHNFTEIDAWLVFLPGYEAKWCVRENLRIGAPNKLSHIVIPFLCDAISVVGNNLYKYQEHTHKLISKSGQLEGRSPDFSPLIICVLQKCLRLLDTASRSTKLHEKSTISLYVCNTIHLILQSQVDMHLLPDLIGTVLKERFDKFSSQELNSRIYLAEWRPLTNMLHFLRKISDQQNYSLFNTLEHSPEFDGNSLCSVSRQVEELLNQEQTNSLDDVATAFLFSIICAPPKDVISAFPDLLDLVKAHFPSHVAFLSSVLFLQHDYLAKVASCWPDIFFSSIRLFKDDINADHANTVEDECQNLSVSTESAPLSTFLSVSPFCALLPSVLSLACSSPDEIMEAHKDALLRLLEVKLSDCTFSELTLYLRVILFWTHHLLSSYTIKDSNSDDLEQVCHLCFGLLDRVFERIQVLTADPSQSNSEYPYYPAQHIQDIVDSVLRHPVITLSLSCSLSNCQNLADGSLEHLEEALAIFATENLHLIDRFVLNLLGKLYDLLLMFGSYGGNYSTDNGPSHESLFAAPNLLLENIILLFKEKFELCVDKLNFELLLPNFYMVRTLSKFFSPFKLLELANWMFSKLDGHNFSSPAFVSAVLMCLYIIDVTMEMLCFYLQKTDQRSQSYLFRHLEIHNSDINAIQQAYHIILHFATKWNVEFADHCLLKMLCHIHYTERCAGWNTDYIAFHMVLSTMAINTPIDILHHCIFPTSKVKAKAILLLLEASPMHLNLFSQIFLEILNKDTYVLQVKDSDSNNLWAQEDGAILLLPAALSCLKFHSNDNRQCAEFLEAVPIFYSELLLCDKGFSSWKKFVTRSIFEEDFSDFIPTSVEDIMVYFSSTLLGKSVTMLHHYFASKEISRKQRLEIVSSIIPESSELLDSDVNDINPTSCNGIMKFTNELFAKVSLIRLLLSPRKSLSNEVASERESKRVHKAKLNFISILVRTMDKIRMNFPSSDNILSLSTKERKVICFLEYVFLKNIIELSSEIQSYLNQLKSIPFLAQFIRSSLLHRFNVPVAIKAIRCILVVLSQGKFSADEILELILGHSNFVSTITCNEVSEYPSACNTTGGMLQPAPSILKLVDFSFMEENKAEISIAEKRRVETIRLLRVLYDIKSRQQNNSQLSESRELVFLLLSVYGATLSETDLEIFHLMNEIESPVCQTITEVDHLWGASALKFREELKLDFSKSDTRNTENAEITERRRALFRENIPVDSKLCAKTSLLYCYKRSRRASVFSLEQLQRDSFADSFEVASQKTDVQIYDPFFILRFSIHTLHMGYIEPAEFARLGLLAITLVSIASPDNELRMLGYECLGTFKKSLEYAQRSKETWQLQLLLTYLQNGISEQWQKIPSIIAVFAAEASLTLLDGSHAQFTVMRNFLMHSTSVNLQSIPLFPTLLQSSSVHFKAERLWMLRLLSAGSNLADDAKIYKRGRVLELALAFCSSPVSDFESKVLVLKVLKKCVKLPVLAHHLVKESGILLWLLSVISVRSEVSDGSESSCSRVTELALEVVNGLISSRLITDWLQETALEQLSTISSYLSVLINNAKLLKGNVHLLTSALSVITSTMRLSMKRKIYQPHFTLSLHGVFNLCQTIGGSSRSTEHKLVMELGIDAILMNGPIPILSEMDKSRISMVVSWATSSIFWLYSNQRSLLEISCKEPPRNESLLSKILRLLAASVILGKISSIFHGKSVDLAGNTSETLCSFLDNAYERAETAKSCSVNDTLAVIILHLQDHMPKNSDSLPSVIAALCLLLLDRSSKQVNKHLANNRGKIEMLCSKIGCPAESNPAWRWHYYQPWKDSALQRTGMERLEEEQACRSLLVLFSSAFSACLSEFPVLSLDDVEKSGLFQWERDLMAKQSST</sequence>
<dbReference type="InterPro" id="IPR029752">
    <property type="entry name" value="D-isomer_DH_CS1"/>
</dbReference>
<organism evidence="19">
    <name type="scientific">Zea mays</name>
    <name type="common">Maize</name>
    <dbReference type="NCBI Taxonomy" id="4577"/>
    <lineage>
        <taxon>Eukaryota</taxon>
        <taxon>Viridiplantae</taxon>
        <taxon>Streptophyta</taxon>
        <taxon>Embryophyta</taxon>
        <taxon>Tracheophyta</taxon>
        <taxon>Spermatophyta</taxon>
        <taxon>Magnoliopsida</taxon>
        <taxon>Liliopsida</taxon>
        <taxon>Poales</taxon>
        <taxon>Poaceae</taxon>
        <taxon>PACMAD clade</taxon>
        <taxon>Panicoideae</taxon>
        <taxon>Andropogonodae</taxon>
        <taxon>Andropogoneae</taxon>
        <taxon>Tripsacinae</taxon>
        <taxon>Zea</taxon>
    </lineage>
</organism>
<dbReference type="STRING" id="4577.A0A1D6DYM1"/>
<comment type="catalytic activity">
    <reaction evidence="14">
        <text>(E)-cinnamyl alcohol + NADP(+) = (E)-cinnamaldehyde + NADPH + H(+)</text>
        <dbReference type="Rhea" id="RHEA:10392"/>
        <dbReference type="ChEBI" id="CHEBI:15378"/>
        <dbReference type="ChEBI" id="CHEBI:16731"/>
        <dbReference type="ChEBI" id="CHEBI:33227"/>
        <dbReference type="ChEBI" id="CHEBI:57783"/>
        <dbReference type="ChEBI" id="CHEBI:58349"/>
        <dbReference type="EC" id="1.1.1.195"/>
    </reaction>
    <physiologicalReaction direction="right-to-left" evidence="14">
        <dbReference type="Rhea" id="RHEA:10394"/>
    </physiologicalReaction>
</comment>
<evidence type="ECO:0000256" key="8">
    <source>
        <dbReference type="ARBA" id="ARBA00022857"/>
    </source>
</evidence>
<keyword evidence="6" id="KW-0438">Lignin biosynthesis</keyword>
<evidence type="ECO:0000256" key="7">
    <source>
        <dbReference type="ARBA" id="ARBA00022833"/>
    </source>
</evidence>
<dbReference type="CDD" id="cd05283">
    <property type="entry name" value="CAD1"/>
    <property type="match status" value="1"/>
</dbReference>
<dbReference type="SMART" id="SM00829">
    <property type="entry name" value="PKS_ER"/>
    <property type="match status" value="1"/>
</dbReference>
<accession>A0A1D6DYM1</accession>
<dbReference type="PROSITE" id="PS00065">
    <property type="entry name" value="D_2_HYDROXYACID_DH_1"/>
    <property type="match status" value="1"/>
</dbReference>
<dbReference type="SMR" id="A0A1D6DYM1"/>
<dbReference type="GO" id="GO:0045551">
    <property type="term" value="F:cinnamyl-alcohol dehydrogenase activity"/>
    <property type="evidence" value="ECO:0007669"/>
    <property type="project" value="UniProtKB-EC"/>
</dbReference>
<gene>
    <name evidence="19" type="ORF">ZEAMMB73_Zm00001d002250</name>
</gene>
<comment type="catalytic activity">
    <reaction evidence="13">
        <text>(E)-coniferol + NADP(+) = (E)-coniferaldehyde + NADPH + H(+)</text>
        <dbReference type="Rhea" id="RHEA:22444"/>
        <dbReference type="ChEBI" id="CHEBI:15378"/>
        <dbReference type="ChEBI" id="CHEBI:16547"/>
        <dbReference type="ChEBI" id="CHEBI:17745"/>
        <dbReference type="ChEBI" id="CHEBI:57783"/>
        <dbReference type="ChEBI" id="CHEBI:58349"/>
        <dbReference type="EC" id="1.1.1.195"/>
    </reaction>
    <physiologicalReaction direction="right-to-left" evidence="13">
        <dbReference type="Rhea" id="RHEA:22446"/>
    </physiologicalReaction>
</comment>
<dbReference type="FunFam" id="3.40.50.720:FF:000022">
    <property type="entry name" value="Cinnamyl alcohol dehydrogenase"/>
    <property type="match status" value="1"/>
</dbReference>
<dbReference type="IntAct" id="A0A1D6DYM1">
    <property type="interactions" value="3"/>
</dbReference>
<evidence type="ECO:0000259" key="18">
    <source>
        <dbReference type="SMART" id="SM00829"/>
    </source>
</evidence>
<dbReference type="Pfam" id="PF11707">
    <property type="entry name" value="Npa1"/>
    <property type="match status" value="1"/>
</dbReference>
<keyword evidence="8" id="KW-0521">NADP</keyword>
<dbReference type="Gene3D" id="3.40.50.720">
    <property type="entry name" value="NAD(P)-binding Rossmann-like Domain"/>
    <property type="match status" value="1"/>
</dbReference>
<proteinExistence type="inferred from homology"/>
<evidence type="ECO:0000256" key="15">
    <source>
        <dbReference type="ARBA" id="ARBA00072287"/>
    </source>
</evidence>
<comment type="pathway">
    <text evidence="2">Aromatic compound metabolism; phenylpropanoid biosynthesis.</text>
</comment>
<dbReference type="InParanoid" id="A0A1D6DYM1"/>
<dbReference type="InterPro" id="IPR036291">
    <property type="entry name" value="NAD(P)-bd_dom_sf"/>
</dbReference>
<evidence type="ECO:0000256" key="16">
    <source>
        <dbReference type="RuleBase" id="RU361277"/>
    </source>
</evidence>
<dbReference type="PANTHER" id="PTHR13500:SF0">
    <property type="entry name" value="NUCLEOLAR PRE-RIBOSOMAL-ASSOCIATED PROTEIN 1"/>
    <property type="match status" value="1"/>
</dbReference>
<comment type="similarity">
    <text evidence="16">Belongs to the zinc-containing alcohol dehydrogenase family.</text>
</comment>
<evidence type="ECO:0000256" key="11">
    <source>
        <dbReference type="ARBA" id="ARBA00048379"/>
    </source>
</evidence>
<dbReference type="GO" id="GO:0009809">
    <property type="term" value="P:lignin biosynthetic process"/>
    <property type="evidence" value="ECO:0007669"/>
    <property type="project" value="UniProtKB-KW"/>
</dbReference>
<dbReference type="FunFam" id="3.90.180.10:FF:000004">
    <property type="entry name" value="probable cinnamyl alcohol dehydrogenase"/>
    <property type="match status" value="1"/>
</dbReference>
<comment type="catalytic activity">
    <reaction evidence="11">
        <text>(E)-sinapyl alcohol + NADP(+) = (E)-sinapaldehyde + NADPH + H(+)</text>
        <dbReference type="Rhea" id="RHEA:45704"/>
        <dbReference type="ChEBI" id="CHEBI:15378"/>
        <dbReference type="ChEBI" id="CHEBI:27949"/>
        <dbReference type="ChEBI" id="CHEBI:57783"/>
        <dbReference type="ChEBI" id="CHEBI:58349"/>
        <dbReference type="ChEBI" id="CHEBI:64557"/>
        <dbReference type="EC" id="1.1.1.195"/>
    </reaction>
    <physiologicalReaction direction="right-to-left" evidence="11">
        <dbReference type="Rhea" id="RHEA:45706"/>
    </physiologicalReaction>
</comment>
<dbReference type="InterPro" id="IPR047109">
    <property type="entry name" value="CAD-like"/>
</dbReference>
<evidence type="ECO:0000256" key="17">
    <source>
        <dbReference type="SAM" id="MobiDB-lite"/>
    </source>
</evidence>
<keyword evidence="5 16" id="KW-0479">Metal-binding</keyword>
<dbReference type="EMBL" id="CM007648">
    <property type="protein sequence ID" value="ONM13681.1"/>
    <property type="molecule type" value="Genomic_DNA"/>
</dbReference>
<dbReference type="PaxDb" id="4577-GRMZM2G443447_P01"/>
<dbReference type="InterPro" id="IPR021714">
    <property type="entry name" value="URB1_N"/>
</dbReference>
<feature type="compositionally biased region" description="Polar residues" evidence="17">
    <location>
        <begin position="1094"/>
        <end position="1106"/>
    </location>
</feature>
<evidence type="ECO:0000256" key="10">
    <source>
        <dbReference type="ARBA" id="ARBA00047329"/>
    </source>
</evidence>
<name>A0A1D6DYM1_MAIZE</name>
<evidence type="ECO:0000313" key="19">
    <source>
        <dbReference type="EMBL" id="ONM13681.1"/>
    </source>
</evidence>
<dbReference type="InterPro" id="IPR013154">
    <property type="entry name" value="ADH-like_N"/>
</dbReference>
<evidence type="ECO:0000256" key="12">
    <source>
        <dbReference type="ARBA" id="ARBA00049226"/>
    </source>
</evidence>
<evidence type="ECO:0000256" key="3">
    <source>
        <dbReference type="ARBA" id="ARBA00011738"/>
    </source>
</evidence>
<keyword evidence="9" id="KW-0560">Oxidoreductase</keyword>
<comment type="catalytic activity">
    <reaction evidence="12">
        <text>(E)-caffeyl alcohol + NADP(+) = (E)-caffeyl aldehyde + NADPH + H(+)</text>
        <dbReference type="Rhea" id="RHEA:45728"/>
        <dbReference type="ChEBI" id="CHEBI:15378"/>
        <dbReference type="ChEBI" id="CHEBI:28323"/>
        <dbReference type="ChEBI" id="CHEBI:31334"/>
        <dbReference type="ChEBI" id="CHEBI:57783"/>
        <dbReference type="ChEBI" id="CHEBI:58349"/>
    </reaction>
    <physiologicalReaction direction="right-to-left" evidence="12">
        <dbReference type="Rhea" id="RHEA:45730"/>
    </physiologicalReaction>
</comment>
<comment type="subunit">
    <text evidence="3">Homodimer.</text>
</comment>